<evidence type="ECO:0000313" key="2">
    <source>
        <dbReference type="Proteomes" id="UP000265520"/>
    </source>
</evidence>
<reference evidence="1 2" key="1">
    <citation type="journal article" date="2018" name="Front. Plant Sci.">
        <title>Red Clover (Trifolium pratense) and Zigzag Clover (T. medium) - A Picture of Genomic Similarities and Differences.</title>
        <authorList>
            <person name="Dluhosova J."/>
            <person name="Istvanek J."/>
            <person name="Nedelnik J."/>
            <person name="Repkova J."/>
        </authorList>
    </citation>
    <scope>NUCLEOTIDE SEQUENCE [LARGE SCALE GENOMIC DNA]</scope>
    <source>
        <strain evidence="2">cv. 10/8</strain>
        <tissue evidence="1">Leaf</tissue>
    </source>
</reference>
<accession>A0A392RTC6</accession>
<organism evidence="1 2">
    <name type="scientific">Trifolium medium</name>
    <dbReference type="NCBI Taxonomy" id="97028"/>
    <lineage>
        <taxon>Eukaryota</taxon>
        <taxon>Viridiplantae</taxon>
        <taxon>Streptophyta</taxon>
        <taxon>Embryophyta</taxon>
        <taxon>Tracheophyta</taxon>
        <taxon>Spermatophyta</taxon>
        <taxon>Magnoliopsida</taxon>
        <taxon>eudicotyledons</taxon>
        <taxon>Gunneridae</taxon>
        <taxon>Pentapetalae</taxon>
        <taxon>rosids</taxon>
        <taxon>fabids</taxon>
        <taxon>Fabales</taxon>
        <taxon>Fabaceae</taxon>
        <taxon>Papilionoideae</taxon>
        <taxon>50 kb inversion clade</taxon>
        <taxon>NPAAA clade</taxon>
        <taxon>Hologalegina</taxon>
        <taxon>IRL clade</taxon>
        <taxon>Trifolieae</taxon>
        <taxon>Trifolium</taxon>
    </lineage>
</organism>
<evidence type="ECO:0000313" key="1">
    <source>
        <dbReference type="EMBL" id="MCI39040.1"/>
    </source>
</evidence>
<dbReference type="AlphaFoldDB" id="A0A392RTC6"/>
<feature type="non-terminal residue" evidence="1">
    <location>
        <position position="62"/>
    </location>
</feature>
<protein>
    <submittedName>
        <fullName evidence="1">F-box/LRR-repeat protein</fullName>
    </submittedName>
</protein>
<name>A0A392RTC6_9FABA</name>
<comment type="caution">
    <text evidence="1">The sequence shown here is derived from an EMBL/GenBank/DDBJ whole genome shotgun (WGS) entry which is preliminary data.</text>
</comment>
<proteinExistence type="predicted"/>
<keyword evidence="2" id="KW-1185">Reference proteome</keyword>
<dbReference type="EMBL" id="LXQA010262945">
    <property type="protein sequence ID" value="MCI39040.1"/>
    <property type="molecule type" value="Genomic_DNA"/>
</dbReference>
<sequence length="62" mass="7176">MAATQFYLPDACWEFVFKFLDNGIEDDDNNNNNSRHHHLKSVSLVSKQFLSITNTLQFSLNV</sequence>
<dbReference type="Proteomes" id="UP000265520">
    <property type="component" value="Unassembled WGS sequence"/>
</dbReference>